<comment type="caution">
    <text evidence="1">The sequence shown here is derived from an EMBL/GenBank/DDBJ whole genome shotgun (WGS) entry which is preliminary data.</text>
</comment>
<dbReference type="Pfam" id="PF04402">
    <property type="entry name" value="SIMPL"/>
    <property type="match status" value="1"/>
</dbReference>
<dbReference type="OrthoDB" id="5195768at2"/>
<dbReference type="EMBL" id="MVII01000020">
    <property type="protein sequence ID" value="ORB54570.1"/>
    <property type="molecule type" value="Genomic_DNA"/>
</dbReference>
<accession>A0A1S4VCF3</accession>
<organism evidence="1 2">
    <name type="scientific">Mycobacteroides saopaulense</name>
    <dbReference type="NCBI Taxonomy" id="1578165"/>
    <lineage>
        <taxon>Bacteria</taxon>
        <taxon>Bacillati</taxon>
        <taxon>Actinomycetota</taxon>
        <taxon>Actinomycetes</taxon>
        <taxon>Mycobacteriales</taxon>
        <taxon>Mycobacteriaceae</taxon>
        <taxon>Mycobacteroides</taxon>
    </lineage>
</organism>
<dbReference type="Proteomes" id="UP000192434">
    <property type="component" value="Unassembled WGS sequence"/>
</dbReference>
<dbReference type="Gene3D" id="3.30.110.170">
    <property type="entry name" value="Protein of unknown function (DUF541), domain 1"/>
    <property type="match status" value="1"/>
</dbReference>
<evidence type="ECO:0008006" key="3">
    <source>
        <dbReference type="Google" id="ProtNLM"/>
    </source>
</evidence>
<sequence>MGDVTVIGHGEASGSPDVFMATVGVSVRSRRIAGVMADVKAKARAVIDAVLDSGVATEDVRTAWMSVHPQFDGNRITGYAADNSVRITVRDLSKVSDVLDKAVTAGGEAAQLSGVSFDLQDSTDLATQARERAFADAKARAEQYAALSGGTLGKVLRIDETGGHAGPSPRAEFAMLRAAGGPPVEAGQQTVSAQITVVWELTQSV</sequence>
<dbReference type="PANTHER" id="PTHR34387:SF1">
    <property type="entry name" value="PERIPLASMIC IMMUNOGENIC PROTEIN"/>
    <property type="match status" value="1"/>
</dbReference>
<dbReference type="RefSeq" id="WP_083017423.1">
    <property type="nucleotide sequence ID" value="NZ_CP010271.1"/>
</dbReference>
<gene>
    <name evidence="1" type="ORF">BST43_16165</name>
</gene>
<dbReference type="InterPro" id="IPR052022">
    <property type="entry name" value="26kDa_periplasmic_antigen"/>
</dbReference>
<dbReference type="AlphaFoldDB" id="A0A1S4VCF3"/>
<dbReference type="Gene3D" id="3.30.70.2970">
    <property type="entry name" value="Protein of unknown function (DUF541), domain 2"/>
    <property type="match status" value="1"/>
</dbReference>
<evidence type="ECO:0000313" key="2">
    <source>
        <dbReference type="Proteomes" id="UP000192434"/>
    </source>
</evidence>
<name>A0A1S4VCF3_9MYCO</name>
<dbReference type="PANTHER" id="PTHR34387">
    <property type="entry name" value="SLR1258 PROTEIN"/>
    <property type="match status" value="1"/>
</dbReference>
<dbReference type="STRING" id="1578165.BKG68_18305"/>
<protein>
    <recommendedName>
        <fullName evidence="3">SIMPL domain-containing protein</fullName>
    </recommendedName>
</protein>
<dbReference type="KEGG" id="msao:MYCSP_02205"/>
<reference evidence="1 2" key="1">
    <citation type="submission" date="2016-12" db="EMBL/GenBank/DDBJ databases">
        <title>The new phylogeny of genus Mycobacterium.</title>
        <authorList>
            <person name="Tortoli E."/>
            <person name="Trovato A."/>
            <person name="Cirillo D.M."/>
        </authorList>
    </citation>
    <scope>NUCLEOTIDE SEQUENCE [LARGE SCALE GENOMIC DNA]</scope>
    <source>
        <strain evidence="1 2">CCUG 66554</strain>
    </source>
</reference>
<dbReference type="GO" id="GO:0006974">
    <property type="term" value="P:DNA damage response"/>
    <property type="evidence" value="ECO:0007669"/>
    <property type="project" value="TreeGrafter"/>
</dbReference>
<evidence type="ECO:0000313" key="1">
    <source>
        <dbReference type="EMBL" id="ORB54570.1"/>
    </source>
</evidence>
<dbReference type="InterPro" id="IPR007497">
    <property type="entry name" value="SIMPL/DUF541"/>
</dbReference>
<proteinExistence type="predicted"/>